<feature type="repeat" description="PPR" evidence="2">
    <location>
        <begin position="102"/>
        <end position="136"/>
    </location>
</feature>
<dbReference type="Gene3D" id="1.25.40.10">
    <property type="entry name" value="Tetratricopeptide repeat domain"/>
    <property type="match status" value="5"/>
</dbReference>
<feature type="repeat" description="PPR" evidence="2">
    <location>
        <begin position="363"/>
        <end position="393"/>
    </location>
</feature>
<name>A0A2P6P9Q3_ROSCH</name>
<feature type="repeat" description="PPR" evidence="2">
    <location>
        <begin position="425"/>
        <end position="459"/>
    </location>
</feature>
<feature type="repeat" description="PPR" evidence="2">
    <location>
        <begin position="394"/>
        <end position="424"/>
    </location>
</feature>
<gene>
    <name evidence="3" type="ORF">RchiOBHm_Chr7g0208251</name>
</gene>
<dbReference type="GO" id="GO:0048731">
    <property type="term" value="P:system development"/>
    <property type="evidence" value="ECO:0007669"/>
    <property type="project" value="UniProtKB-ARBA"/>
</dbReference>
<dbReference type="OMA" id="SGHVQNE"/>
<dbReference type="FunFam" id="1.25.40.10:FF:000125">
    <property type="entry name" value="Pentatricopeptide repeat-containing protein"/>
    <property type="match status" value="1"/>
</dbReference>
<evidence type="ECO:0000256" key="1">
    <source>
        <dbReference type="ARBA" id="ARBA00022737"/>
    </source>
</evidence>
<dbReference type="EMBL" id="PDCK01000045">
    <property type="protein sequence ID" value="PRQ18637.1"/>
    <property type="molecule type" value="Genomic_DNA"/>
</dbReference>
<dbReference type="FunFam" id="1.25.40.10:FF:001543">
    <property type="entry name" value="Pentatricopeptide repeat-containing protein At1g32415, mitochondrial"/>
    <property type="match status" value="1"/>
</dbReference>
<dbReference type="InterPro" id="IPR011990">
    <property type="entry name" value="TPR-like_helical_dom_sf"/>
</dbReference>
<dbReference type="PANTHER" id="PTHR47926">
    <property type="entry name" value="PENTATRICOPEPTIDE REPEAT-CONTAINING PROTEIN"/>
    <property type="match status" value="1"/>
</dbReference>
<dbReference type="Pfam" id="PF20431">
    <property type="entry name" value="E_motif"/>
    <property type="match status" value="1"/>
</dbReference>
<comment type="caution">
    <text evidence="3">The sequence shown here is derived from an EMBL/GenBank/DDBJ whole genome shotgun (WGS) entry which is preliminary data.</text>
</comment>
<dbReference type="GO" id="GO:0009451">
    <property type="term" value="P:RNA modification"/>
    <property type="evidence" value="ECO:0007669"/>
    <property type="project" value="InterPro"/>
</dbReference>
<feature type="repeat" description="PPR" evidence="2">
    <location>
        <begin position="226"/>
        <end position="260"/>
    </location>
</feature>
<keyword evidence="4" id="KW-1185">Reference proteome</keyword>
<feature type="repeat" description="PPR" evidence="2">
    <location>
        <begin position="526"/>
        <end position="560"/>
    </location>
</feature>
<dbReference type="Pfam" id="PF01535">
    <property type="entry name" value="PPR"/>
    <property type="match status" value="7"/>
</dbReference>
<dbReference type="OrthoDB" id="757703at2759"/>
<organism evidence="3 4">
    <name type="scientific">Rosa chinensis</name>
    <name type="common">China rose</name>
    <dbReference type="NCBI Taxonomy" id="74649"/>
    <lineage>
        <taxon>Eukaryota</taxon>
        <taxon>Viridiplantae</taxon>
        <taxon>Streptophyta</taxon>
        <taxon>Embryophyta</taxon>
        <taxon>Tracheophyta</taxon>
        <taxon>Spermatophyta</taxon>
        <taxon>Magnoliopsida</taxon>
        <taxon>eudicotyledons</taxon>
        <taxon>Gunneridae</taxon>
        <taxon>Pentapetalae</taxon>
        <taxon>rosids</taxon>
        <taxon>fabids</taxon>
        <taxon>Rosales</taxon>
        <taxon>Rosaceae</taxon>
        <taxon>Rosoideae</taxon>
        <taxon>Rosoideae incertae sedis</taxon>
        <taxon>Rosa</taxon>
    </lineage>
</organism>
<dbReference type="InterPro" id="IPR046848">
    <property type="entry name" value="E_motif"/>
</dbReference>
<dbReference type="InterPro" id="IPR046960">
    <property type="entry name" value="PPR_At4g14850-like_plant"/>
</dbReference>
<accession>A0A2P6P9Q3</accession>
<dbReference type="NCBIfam" id="TIGR00756">
    <property type="entry name" value="PPR"/>
    <property type="match status" value="8"/>
</dbReference>
<dbReference type="AlphaFoldDB" id="A0A2P6P9Q3"/>
<dbReference type="FunFam" id="1.25.40.10:FF:000090">
    <property type="entry name" value="Pentatricopeptide repeat-containing protein, chloroplastic"/>
    <property type="match status" value="1"/>
</dbReference>
<proteinExistence type="predicted"/>
<evidence type="ECO:0000313" key="3">
    <source>
        <dbReference type="EMBL" id="PRQ18637.1"/>
    </source>
</evidence>
<dbReference type="Proteomes" id="UP000238479">
    <property type="component" value="Chromosome 7"/>
</dbReference>
<protein>
    <submittedName>
        <fullName evidence="3">Putative tetratricopeptide-like helical domain-containing protein</fullName>
    </submittedName>
</protein>
<dbReference type="InterPro" id="IPR002885">
    <property type="entry name" value="PPR_rpt"/>
</dbReference>
<dbReference type="Gramene" id="PRQ18637">
    <property type="protein sequence ID" value="PRQ18637"/>
    <property type="gene ID" value="RchiOBHm_Chr7g0208251"/>
</dbReference>
<dbReference type="PROSITE" id="PS51375">
    <property type="entry name" value="PPR"/>
    <property type="match status" value="7"/>
</dbReference>
<dbReference type="PANTHER" id="PTHR47926:SF404">
    <property type="entry name" value="(PPR) REPEAT-CONTAINING PROTEIN, PUTATIVE-RELATED"/>
    <property type="match status" value="1"/>
</dbReference>
<dbReference type="GO" id="GO:0003723">
    <property type="term" value="F:RNA binding"/>
    <property type="evidence" value="ECO:0007669"/>
    <property type="project" value="InterPro"/>
</dbReference>
<dbReference type="SUPFAM" id="SSF48452">
    <property type="entry name" value="TPR-like"/>
    <property type="match status" value="1"/>
</dbReference>
<evidence type="ECO:0000313" key="4">
    <source>
        <dbReference type="Proteomes" id="UP000238479"/>
    </source>
</evidence>
<dbReference type="Pfam" id="PF12854">
    <property type="entry name" value="PPR_1"/>
    <property type="match status" value="1"/>
</dbReference>
<feature type="repeat" description="PPR" evidence="2">
    <location>
        <begin position="164"/>
        <end position="198"/>
    </location>
</feature>
<sequence>MRAFFYRPAQFSLFKTAIRVPFYRTQIRFPNTQNAKLTCDDSKLLYYLSRRMFQDARHLLEKMPSRDVHGRIVHWTCLVTKYARGGWVDEARVLFDIIPERNVVTSNAMLSGYVQSGRLSEGCQFFEEMPERNVVSWTSMLCGLAGAGRIEEARRLFEEMPERNVVSWNAMIAGLVKNGDLEGAREVFDRMRMKNVVSCNAMIGGYAEHCSMDEARALFDGMLDRNVITWTSMISGYCRSGNVDEGYALFCKMPERNVVSWTAMIGGFAWNGFYKEALLLFLEWNGNYETRPNGETFISLVYACAGIGLPHLGKQLHAQLIVNNWDHDDCDGRLSKSLIHMYSAYGVMDYADFLFMKHSNTRSVQSCNSMINGYLQIGQLEQAQNLFDRLPIRDKISWTSMITGYFNVGKVSKACYLFQIMPDRDAISWTAMISGHVQNELFAEATDIFFKMRSEGVSPLNSTYSVLLGVAGAMSYLDSGRQFHGLLIKTHYELDLFISNSLISMYAKCGVIDDAYRAFSNMSLRDLISWNSMIMGFSDHGNANEALKILEAMEQSGAPPNSVTFLGILSACSHAGLVHRGWGFFNAMSDVYGIQPASEHCICMINLLGRAGKVREAQELVWRLPFKPDPAVWGALLGICGLGETNAEVAKYAAKQLLELDPLNAPAHVVLCNIYAANGMHIEEKSLRREMGLKGVRKVPGCSWILLQGRVNVFLSGDKLHLDVEEMLSILFGTIGESQKQFSV</sequence>
<reference evidence="3 4" key="1">
    <citation type="journal article" date="2018" name="Nat. Genet.">
        <title>The Rosa genome provides new insights in the design of modern roses.</title>
        <authorList>
            <person name="Bendahmane M."/>
        </authorList>
    </citation>
    <scope>NUCLEOTIDE SEQUENCE [LARGE SCALE GENOMIC DNA]</scope>
    <source>
        <strain evidence="4">cv. Old Blush</strain>
    </source>
</reference>
<dbReference type="Pfam" id="PF13041">
    <property type="entry name" value="PPR_2"/>
    <property type="match status" value="3"/>
</dbReference>
<evidence type="ECO:0000256" key="2">
    <source>
        <dbReference type="PROSITE-ProRule" id="PRU00708"/>
    </source>
</evidence>
<keyword evidence="1" id="KW-0677">Repeat</keyword>